<accession>A0A5C6ZBI0</accession>
<comment type="caution">
    <text evidence="1">The sequence shown here is derived from an EMBL/GenBank/DDBJ whole genome shotgun (WGS) entry which is preliminary data.</text>
</comment>
<proteinExistence type="predicted"/>
<sequence length="77" mass="8604">MALINELAFLLTIQSTWGALDLVENASNEIQKQKSIKVYQEKVPASAENGLGNAHFPKHNFIICLRAETLELFIFAT</sequence>
<keyword evidence="2" id="KW-1185">Reference proteome</keyword>
<organism evidence="1 2">
    <name type="scientific">Subsaximicrobium wynnwilliamsii</name>
    <dbReference type="NCBI Taxonomy" id="291179"/>
    <lineage>
        <taxon>Bacteria</taxon>
        <taxon>Pseudomonadati</taxon>
        <taxon>Bacteroidota</taxon>
        <taxon>Flavobacteriia</taxon>
        <taxon>Flavobacteriales</taxon>
        <taxon>Flavobacteriaceae</taxon>
        <taxon>Subsaximicrobium</taxon>
    </lineage>
</organism>
<protein>
    <submittedName>
        <fullName evidence="1">Uncharacterized protein</fullName>
    </submittedName>
</protein>
<dbReference type="Proteomes" id="UP000321578">
    <property type="component" value="Unassembled WGS sequence"/>
</dbReference>
<gene>
    <name evidence="1" type="ORF">ESY86_18695</name>
</gene>
<dbReference type="EMBL" id="VORO01000033">
    <property type="protein sequence ID" value="TXD86957.1"/>
    <property type="molecule type" value="Genomic_DNA"/>
</dbReference>
<name>A0A5C6ZBI0_9FLAO</name>
<evidence type="ECO:0000313" key="2">
    <source>
        <dbReference type="Proteomes" id="UP000321578"/>
    </source>
</evidence>
<dbReference type="RefSeq" id="WP_147088243.1">
    <property type="nucleotide sequence ID" value="NZ_VORM01000035.1"/>
</dbReference>
<dbReference type="AlphaFoldDB" id="A0A5C6ZBI0"/>
<reference evidence="1 2" key="1">
    <citation type="submission" date="2019-08" db="EMBL/GenBank/DDBJ databases">
        <title>Genomes of Subsaximicrobium wynnwilliamsii strains.</title>
        <authorList>
            <person name="Bowman J.P."/>
        </authorList>
    </citation>
    <scope>NUCLEOTIDE SEQUENCE [LARGE SCALE GENOMIC DNA]</scope>
    <source>
        <strain evidence="1 2">2-80-2</strain>
    </source>
</reference>
<evidence type="ECO:0000313" key="1">
    <source>
        <dbReference type="EMBL" id="TXD86957.1"/>
    </source>
</evidence>